<evidence type="ECO:0000313" key="4">
    <source>
        <dbReference type="Proteomes" id="UP001142055"/>
    </source>
</evidence>
<keyword evidence="4" id="KW-1185">Reference proteome</keyword>
<dbReference type="AlphaFoldDB" id="A0A9Q0RTE7"/>
<name>A0A9Q0RTE7_BLOTA</name>
<protein>
    <submittedName>
        <fullName evidence="3">Uncharacterized protein</fullName>
    </submittedName>
</protein>
<proteinExistence type="predicted"/>
<sequence length="216" mass="24418">MRIVQIQAYWYILIITTTTPTNILCDYYIAREENKIPDTQNPYQYDNYGNQEESEDYSILIIVFVIVIIIAGYFFFCPMTVNKNPIGLKKPNFLKKSPEKRKYIQINNVPNQTNTKNPMRTMTTTMTSPQPIPSQTQGLSFTPVQNTTTTDGKNLTNNSTNIAIVSNENVETSGKLNKASPYSEIGQPQKPPEINSNLFDRSTVGSETNVIKTVNS</sequence>
<keyword evidence="2" id="KW-1133">Transmembrane helix</keyword>
<keyword evidence="2" id="KW-0472">Membrane</keyword>
<feature type="region of interest" description="Disordered" evidence="1">
    <location>
        <begin position="179"/>
        <end position="200"/>
    </location>
</feature>
<feature type="transmembrane region" description="Helical" evidence="2">
    <location>
        <begin position="57"/>
        <end position="76"/>
    </location>
</feature>
<reference evidence="3" key="1">
    <citation type="submission" date="2022-12" db="EMBL/GenBank/DDBJ databases">
        <title>Genome assemblies of Blomia tropicalis.</title>
        <authorList>
            <person name="Cui Y."/>
        </authorList>
    </citation>
    <scope>NUCLEOTIDE SEQUENCE</scope>
    <source>
        <tissue evidence="3">Adult mites</tissue>
    </source>
</reference>
<organism evidence="3 4">
    <name type="scientific">Blomia tropicalis</name>
    <name type="common">Mite</name>
    <dbReference type="NCBI Taxonomy" id="40697"/>
    <lineage>
        <taxon>Eukaryota</taxon>
        <taxon>Metazoa</taxon>
        <taxon>Ecdysozoa</taxon>
        <taxon>Arthropoda</taxon>
        <taxon>Chelicerata</taxon>
        <taxon>Arachnida</taxon>
        <taxon>Acari</taxon>
        <taxon>Acariformes</taxon>
        <taxon>Sarcoptiformes</taxon>
        <taxon>Astigmata</taxon>
        <taxon>Glycyphagoidea</taxon>
        <taxon>Echimyopodidae</taxon>
        <taxon>Blomia</taxon>
    </lineage>
</organism>
<feature type="transmembrane region" description="Helical" evidence="2">
    <location>
        <begin position="9"/>
        <end position="30"/>
    </location>
</feature>
<comment type="caution">
    <text evidence="3">The sequence shown here is derived from an EMBL/GenBank/DDBJ whole genome shotgun (WGS) entry which is preliminary data.</text>
</comment>
<evidence type="ECO:0000313" key="3">
    <source>
        <dbReference type="EMBL" id="KAJ6225786.1"/>
    </source>
</evidence>
<keyword evidence="2" id="KW-0812">Transmembrane</keyword>
<dbReference type="Proteomes" id="UP001142055">
    <property type="component" value="Chromosome 1"/>
</dbReference>
<dbReference type="EMBL" id="JAPWDV010000001">
    <property type="protein sequence ID" value="KAJ6225786.1"/>
    <property type="molecule type" value="Genomic_DNA"/>
</dbReference>
<evidence type="ECO:0000256" key="2">
    <source>
        <dbReference type="SAM" id="Phobius"/>
    </source>
</evidence>
<evidence type="ECO:0000256" key="1">
    <source>
        <dbReference type="SAM" id="MobiDB-lite"/>
    </source>
</evidence>
<gene>
    <name evidence="3" type="ORF">RDWZM_004331</name>
</gene>
<accession>A0A9Q0RTE7</accession>